<dbReference type="PANTHER" id="PTHR33164:SF105">
    <property type="entry name" value="TRANSCRIPTIONAL REPRESSOR PROTEIN-RELATED"/>
    <property type="match status" value="1"/>
</dbReference>
<protein>
    <submittedName>
        <fullName evidence="2">Transcriptional regulator</fullName>
    </submittedName>
</protein>
<reference evidence="2" key="2">
    <citation type="submission" date="2020-09" db="EMBL/GenBank/DDBJ databases">
        <authorList>
            <person name="Sun Q."/>
            <person name="Kim S."/>
        </authorList>
    </citation>
    <scope>NUCLEOTIDE SEQUENCE</scope>
    <source>
        <strain evidence="2">KCTC 42651</strain>
    </source>
</reference>
<evidence type="ECO:0000313" key="3">
    <source>
        <dbReference type="Proteomes" id="UP000630353"/>
    </source>
</evidence>
<dbReference type="AlphaFoldDB" id="A0A919CNR4"/>
<reference evidence="2" key="1">
    <citation type="journal article" date="2014" name="Int. J. Syst. Evol. Microbiol.">
        <title>Complete genome sequence of Corynebacterium casei LMG S-19264T (=DSM 44701T), isolated from a smear-ripened cheese.</title>
        <authorList>
            <consortium name="US DOE Joint Genome Institute (JGI-PGF)"/>
            <person name="Walter F."/>
            <person name="Albersmeier A."/>
            <person name="Kalinowski J."/>
            <person name="Ruckert C."/>
        </authorList>
    </citation>
    <scope>NUCLEOTIDE SEQUENCE</scope>
    <source>
        <strain evidence="2">KCTC 42651</strain>
    </source>
</reference>
<gene>
    <name evidence="2" type="ORF">GCM10017083_13240</name>
</gene>
<name>A0A919CNR4_9PROT</name>
<dbReference type="PROSITE" id="PS50995">
    <property type="entry name" value="HTH_MARR_2"/>
    <property type="match status" value="1"/>
</dbReference>
<proteinExistence type="predicted"/>
<accession>A0A919CNR4</accession>
<dbReference type="RefSeq" id="WP_189988166.1">
    <property type="nucleotide sequence ID" value="NZ_BMZS01000003.1"/>
</dbReference>
<dbReference type="SUPFAM" id="SSF46785">
    <property type="entry name" value="Winged helix' DNA-binding domain"/>
    <property type="match status" value="1"/>
</dbReference>
<dbReference type="GO" id="GO:0006950">
    <property type="term" value="P:response to stress"/>
    <property type="evidence" value="ECO:0007669"/>
    <property type="project" value="TreeGrafter"/>
</dbReference>
<dbReference type="SMART" id="SM00347">
    <property type="entry name" value="HTH_MARR"/>
    <property type="match status" value="1"/>
</dbReference>
<comment type="caution">
    <text evidence="2">The sequence shown here is derived from an EMBL/GenBank/DDBJ whole genome shotgun (WGS) entry which is preliminary data.</text>
</comment>
<dbReference type="Pfam" id="PF12802">
    <property type="entry name" value="MarR_2"/>
    <property type="match status" value="1"/>
</dbReference>
<dbReference type="PANTHER" id="PTHR33164">
    <property type="entry name" value="TRANSCRIPTIONAL REGULATOR, MARR FAMILY"/>
    <property type="match status" value="1"/>
</dbReference>
<dbReference type="EMBL" id="BMZS01000003">
    <property type="protein sequence ID" value="GHD45380.1"/>
    <property type="molecule type" value="Genomic_DNA"/>
</dbReference>
<dbReference type="InterPro" id="IPR000835">
    <property type="entry name" value="HTH_MarR-typ"/>
</dbReference>
<dbReference type="Proteomes" id="UP000630353">
    <property type="component" value="Unassembled WGS sequence"/>
</dbReference>
<evidence type="ECO:0000259" key="1">
    <source>
        <dbReference type="PROSITE" id="PS50995"/>
    </source>
</evidence>
<sequence>MAEPTDGTGSGADTASIVAEMRCTGAALRRATRRVCQFYDDALRSTGLKLTQYSVLSTLSQVEQPSITDLADRLMMDRTTLTRNLGPLQKAGWVRLGRGGDARARVVELTPEGRRMLERARPVWREAELTVRDRLGTDGGEALRRLLADASAVFGDA</sequence>
<dbReference type="InterPro" id="IPR039422">
    <property type="entry name" value="MarR/SlyA-like"/>
</dbReference>
<dbReference type="InterPro" id="IPR036390">
    <property type="entry name" value="WH_DNA-bd_sf"/>
</dbReference>
<evidence type="ECO:0000313" key="2">
    <source>
        <dbReference type="EMBL" id="GHD45380.1"/>
    </source>
</evidence>
<dbReference type="Gene3D" id="1.10.10.10">
    <property type="entry name" value="Winged helix-like DNA-binding domain superfamily/Winged helix DNA-binding domain"/>
    <property type="match status" value="1"/>
</dbReference>
<dbReference type="InterPro" id="IPR036388">
    <property type="entry name" value="WH-like_DNA-bd_sf"/>
</dbReference>
<dbReference type="GO" id="GO:0003700">
    <property type="term" value="F:DNA-binding transcription factor activity"/>
    <property type="evidence" value="ECO:0007669"/>
    <property type="project" value="InterPro"/>
</dbReference>
<organism evidence="2 3">
    <name type="scientific">Thalassobaculum fulvum</name>
    <dbReference type="NCBI Taxonomy" id="1633335"/>
    <lineage>
        <taxon>Bacteria</taxon>
        <taxon>Pseudomonadati</taxon>
        <taxon>Pseudomonadota</taxon>
        <taxon>Alphaproteobacteria</taxon>
        <taxon>Rhodospirillales</taxon>
        <taxon>Thalassobaculaceae</taxon>
        <taxon>Thalassobaculum</taxon>
    </lineage>
</organism>
<feature type="domain" description="HTH marR-type" evidence="1">
    <location>
        <begin position="21"/>
        <end position="152"/>
    </location>
</feature>
<keyword evidence="3" id="KW-1185">Reference proteome</keyword>